<dbReference type="Proteomes" id="UP001295469">
    <property type="component" value="Chromosome C07"/>
</dbReference>
<organism evidence="1">
    <name type="scientific">Brassica napus</name>
    <name type="common">Rape</name>
    <dbReference type="NCBI Taxonomy" id="3708"/>
    <lineage>
        <taxon>Eukaryota</taxon>
        <taxon>Viridiplantae</taxon>
        <taxon>Streptophyta</taxon>
        <taxon>Embryophyta</taxon>
        <taxon>Tracheophyta</taxon>
        <taxon>Spermatophyta</taxon>
        <taxon>Magnoliopsida</taxon>
        <taxon>eudicotyledons</taxon>
        <taxon>Gunneridae</taxon>
        <taxon>Pentapetalae</taxon>
        <taxon>rosids</taxon>
        <taxon>malvids</taxon>
        <taxon>Brassicales</taxon>
        <taxon>Brassicaceae</taxon>
        <taxon>Brassiceae</taxon>
        <taxon>Brassica</taxon>
    </lineage>
</organism>
<dbReference type="AlphaFoldDB" id="A0A816MY09"/>
<proteinExistence type="predicted"/>
<reference evidence="1" key="1">
    <citation type="submission" date="2021-01" db="EMBL/GenBank/DDBJ databases">
        <authorList>
            <consortium name="Genoscope - CEA"/>
            <person name="William W."/>
        </authorList>
    </citation>
    <scope>NUCLEOTIDE SEQUENCE</scope>
</reference>
<feature type="non-terminal residue" evidence="1">
    <location>
        <position position="1"/>
    </location>
</feature>
<protein>
    <submittedName>
        <fullName evidence="1">(rape) hypothetical protein</fullName>
    </submittedName>
</protein>
<name>A0A816MY09_BRANA</name>
<gene>
    <name evidence="1" type="ORF">DARMORV10_C07P48040.1</name>
</gene>
<accession>A0A816MY09</accession>
<evidence type="ECO:0000313" key="1">
    <source>
        <dbReference type="EMBL" id="CAF2021788.1"/>
    </source>
</evidence>
<sequence length="396" mass="43359">ASFQLCFSFHRRCCSVHLCRDCCSVRLRPTAALFISTITTTVSNRLGSSVLLKSTVSYAVRLSGDSREAMSSGFSAPRIPCRCSSVLRVPWCCGSYSWCVRSVTQGSVFVDPRRKPPPLPSKPFPFHFSTGAAKTCAIDETRHCGEVLKLSPTCPARCADCSGSPPDAPPFSTVGRLDAAGDFPQPYTTVRWLVFGLLMISFWARLTMITADIISSRLSSGKLSSKMDMVSLILAKSQRISGGFIGPFELRIMIYLLVMKCFPLDSSGTSWLLVLPSSHKEWISYLLSMKVYTFSVLLLSSGFSFSTGLSSCVAVSTGPEEATEITFGFLVGESWLSTSHYVTIFQLVVKVLSTHSSFVSNSLSTFYEGLSHLAYVVYPFNQRGCLIPSNYCTRAS</sequence>
<dbReference type="EMBL" id="HG994371">
    <property type="protein sequence ID" value="CAF2021788.1"/>
    <property type="molecule type" value="Genomic_DNA"/>
</dbReference>